<keyword evidence="1" id="KW-0732">Signal</keyword>
<accession>A0A3P3VR26</accession>
<evidence type="ECO:0000256" key="1">
    <source>
        <dbReference type="SAM" id="SignalP"/>
    </source>
</evidence>
<dbReference type="CDD" id="cd14797">
    <property type="entry name" value="DUF302"/>
    <property type="match status" value="1"/>
</dbReference>
<evidence type="ECO:0000259" key="2">
    <source>
        <dbReference type="Pfam" id="PF03625"/>
    </source>
</evidence>
<sequence>MKRFKPASAGVLALLVSSLLGAIHAQADDGLLWVGSAHSVATTSERLQALLSRKGITLFARIDHGAGARSVGRSLPPTELLIFGNPKLGTPLMECQPSVAVDLPQKMLISEDEEGRVWLSYTAPAYLAQRHRIEGCDAVLQTVSGALAALARAAASP</sequence>
<keyword evidence="4" id="KW-1185">Reference proteome</keyword>
<reference evidence="3 4" key="1">
    <citation type="submission" date="2018-08" db="EMBL/GenBank/DDBJ databases">
        <authorList>
            <person name="Khan S.A."/>
        </authorList>
    </citation>
    <scope>NUCLEOTIDE SEQUENCE [LARGE SCALE GENOMIC DNA]</scope>
    <source>
        <strain evidence="3 4">GTF-13</strain>
    </source>
</reference>
<dbReference type="EMBL" id="QWEZ01000001">
    <property type="protein sequence ID" value="RRJ84126.1"/>
    <property type="molecule type" value="Genomic_DNA"/>
</dbReference>
<feature type="domain" description="DUF302" evidence="2">
    <location>
        <begin position="62"/>
        <end position="124"/>
    </location>
</feature>
<dbReference type="Pfam" id="PF03625">
    <property type="entry name" value="DUF302"/>
    <property type="match status" value="1"/>
</dbReference>
<dbReference type="RefSeq" id="WP_125014551.1">
    <property type="nucleotide sequence ID" value="NZ_QWEZ01000001.1"/>
</dbReference>
<dbReference type="InterPro" id="IPR005180">
    <property type="entry name" value="DUF302"/>
</dbReference>
<evidence type="ECO:0000313" key="3">
    <source>
        <dbReference type="EMBL" id="RRJ84126.1"/>
    </source>
</evidence>
<gene>
    <name evidence="3" type="ORF">D0544_03120</name>
</gene>
<dbReference type="SUPFAM" id="SSF103247">
    <property type="entry name" value="TT1751-like"/>
    <property type="match status" value="1"/>
</dbReference>
<comment type="caution">
    <text evidence="3">The sequence shown here is derived from an EMBL/GenBank/DDBJ whole genome shotgun (WGS) entry which is preliminary data.</text>
</comment>
<protein>
    <submittedName>
        <fullName evidence="3">DUF302 domain-containing protein</fullName>
    </submittedName>
</protein>
<organism evidence="3 4">
    <name type="scientific">Aestuariirhabdus litorea</name>
    <dbReference type="NCBI Taxonomy" id="2528527"/>
    <lineage>
        <taxon>Bacteria</taxon>
        <taxon>Pseudomonadati</taxon>
        <taxon>Pseudomonadota</taxon>
        <taxon>Gammaproteobacteria</taxon>
        <taxon>Oceanospirillales</taxon>
        <taxon>Aestuariirhabdaceae</taxon>
        <taxon>Aestuariirhabdus</taxon>
    </lineage>
</organism>
<feature type="signal peptide" evidence="1">
    <location>
        <begin position="1"/>
        <end position="27"/>
    </location>
</feature>
<dbReference type="Proteomes" id="UP000280792">
    <property type="component" value="Unassembled WGS sequence"/>
</dbReference>
<reference evidence="3 4" key="2">
    <citation type="submission" date="2018-12" db="EMBL/GenBank/DDBJ databases">
        <title>Simiduia agarivorans gen. nov., sp. nov., a marine, agarolytic bacterium isolated from shallow coastal water from Keelung, Taiwan.</title>
        <authorList>
            <person name="Shieh W.Y."/>
        </authorList>
    </citation>
    <scope>NUCLEOTIDE SEQUENCE [LARGE SCALE GENOMIC DNA]</scope>
    <source>
        <strain evidence="3 4">GTF-13</strain>
    </source>
</reference>
<proteinExistence type="predicted"/>
<dbReference type="Gene3D" id="3.30.310.70">
    <property type="entry name" value="TT1751-like domain"/>
    <property type="match status" value="1"/>
</dbReference>
<dbReference type="PANTHER" id="PTHR38342">
    <property type="entry name" value="SLR5037 PROTEIN"/>
    <property type="match status" value="1"/>
</dbReference>
<dbReference type="InterPro" id="IPR035923">
    <property type="entry name" value="TT1751-like_sf"/>
</dbReference>
<evidence type="ECO:0000313" key="4">
    <source>
        <dbReference type="Proteomes" id="UP000280792"/>
    </source>
</evidence>
<name>A0A3P3VR26_9GAMM</name>
<dbReference type="AlphaFoldDB" id="A0A3P3VR26"/>
<dbReference type="PANTHER" id="PTHR38342:SF2">
    <property type="entry name" value="INNER MEMBRANE OR EXPORTED"/>
    <property type="match status" value="1"/>
</dbReference>
<feature type="chain" id="PRO_5018247429" evidence="1">
    <location>
        <begin position="28"/>
        <end position="157"/>
    </location>
</feature>